<sequence>MGSAASVPPAPVDEFADPSAPPVLICHLKQLPDLIEEVVFVRDKWPLILDPSGDASRFLKYQRGSFLLGFNPHDMEPAKLRKLLVGALSCGSNMTFKYNSIQSYEDLEKHFVPGCFPADILNKRRILDEEVWSTLLRPEEGDKKPHEFLALDGFCFLIITETEDYPEECLQFFQPIMVGKPASAAADSNNEDPMAGMFSGAKETKKNSKDLVEAGFDGELEDIKNLVDKGYHIDSEDGRGHTALSEAAAQGHNHVIKWLLAQGADPNLGNDNNRTPMYRAAFNGFGETIQLLLENGADREQIEKSTGERAFDVAMDDATRAVIEEWDYSRTEKLMEERAAAIRKKMEERITNAAEREALARRLITEELCAKAIAGNTDGLKDQLMEQADEADRTNMRPLVTCEARSDKGQTLLSLAAQHGHKDIVRLLCEHHKTCDDENFGLSPGEHSWEYRVFKANVNSRDNKGWNVAAIATFHEQCASLEILLENGADPTVKNSYNKNALDLSQDDLDAAMHVVKDKGEIRKVLEVWDSARGSNMFGTGKAGLADKAAGVAAEEPLPDEGTAMAMQLEVQKEGGLVKDKKGGGGKGKGGGKKKLKGAVGKIGKAASVGKGLGKGQKKKG</sequence>
<evidence type="ECO:0000313" key="6">
    <source>
        <dbReference type="Proteomes" id="UP001165060"/>
    </source>
</evidence>
<dbReference type="SMART" id="SM00248">
    <property type="entry name" value="ANK"/>
    <property type="match status" value="4"/>
</dbReference>
<feature type="repeat" description="ANK" evidence="3">
    <location>
        <begin position="239"/>
        <end position="271"/>
    </location>
</feature>
<dbReference type="PANTHER" id="PTHR24171">
    <property type="entry name" value="ANKYRIN REPEAT DOMAIN-CONTAINING PROTEIN 39-RELATED"/>
    <property type="match status" value="1"/>
</dbReference>
<reference evidence="5 6" key="1">
    <citation type="journal article" date="2023" name="Commun. Biol.">
        <title>Genome analysis of Parmales, the sister group of diatoms, reveals the evolutionary specialization of diatoms from phago-mixotrophs to photoautotrophs.</title>
        <authorList>
            <person name="Ban H."/>
            <person name="Sato S."/>
            <person name="Yoshikawa S."/>
            <person name="Yamada K."/>
            <person name="Nakamura Y."/>
            <person name="Ichinomiya M."/>
            <person name="Sato N."/>
            <person name="Blanc-Mathieu R."/>
            <person name="Endo H."/>
            <person name="Kuwata A."/>
            <person name="Ogata H."/>
        </authorList>
    </citation>
    <scope>NUCLEOTIDE SEQUENCE [LARGE SCALE GENOMIC DNA]</scope>
</reference>
<keyword evidence="6" id="KW-1185">Reference proteome</keyword>
<accession>A0ABQ6MQ39</accession>
<feature type="repeat" description="ANK" evidence="3">
    <location>
        <begin position="272"/>
        <end position="304"/>
    </location>
</feature>
<keyword evidence="2 3" id="KW-0040">ANK repeat</keyword>
<evidence type="ECO:0000256" key="1">
    <source>
        <dbReference type="ARBA" id="ARBA00022737"/>
    </source>
</evidence>
<dbReference type="SUPFAM" id="SSF48403">
    <property type="entry name" value="Ankyrin repeat"/>
    <property type="match status" value="1"/>
</dbReference>
<evidence type="ECO:0000256" key="2">
    <source>
        <dbReference type="ARBA" id="ARBA00023043"/>
    </source>
</evidence>
<dbReference type="Gene3D" id="1.25.40.20">
    <property type="entry name" value="Ankyrin repeat-containing domain"/>
    <property type="match status" value="2"/>
</dbReference>
<dbReference type="InterPro" id="IPR002110">
    <property type="entry name" value="Ankyrin_rpt"/>
</dbReference>
<dbReference type="PROSITE" id="PS50297">
    <property type="entry name" value="ANK_REP_REGION"/>
    <property type="match status" value="2"/>
</dbReference>
<evidence type="ECO:0000256" key="4">
    <source>
        <dbReference type="SAM" id="MobiDB-lite"/>
    </source>
</evidence>
<evidence type="ECO:0000313" key="5">
    <source>
        <dbReference type="EMBL" id="GMI29933.1"/>
    </source>
</evidence>
<protein>
    <submittedName>
        <fullName evidence="5">Uncharacterized protein</fullName>
    </submittedName>
</protein>
<organism evidence="5 6">
    <name type="scientific">Tetraparma gracilis</name>
    <dbReference type="NCBI Taxonomy" id="2962635"/>
    <lineage>
        <taxon>Eukaryota</taxon>
        <taxon>Sar</taxon>
        <taxon>Stramenopiles</taxon>
        <taxon>Ochrophyta</taxon>
        <taxon>Bolidophyceae</taxon>
        <taxon>Parmales</taxon>
        <taxon>Triparmaceae</taxon>
        <taxon>Tetraparma</taxon>
    </lineage>
</organism>
<dbReference type="Pfam" id="PF12796">
    <property type="entry name" value="Ank_2"/>
    <property type="match status" value="2"/>
</dbReference>
<gene>
    <name evidence="5" type="ORF">TeGR_g13680</name>
</gene>
<dbReference type="Proteomes" id="UP001165060">
    <property type="component" value="Unassembled WGS sequence"/>
</dbReference>
<dbReference type="EMBL" id="BRYB01003071">
    <property type="protein sequence ID" value="GMI29933.1"/>
    <property type="molecule type" value="Genomic_DNA"/>
</dbReference>
<feature type="region of interest" description="Disordered" evidence="4">
    <location>
        <begin position="575"/>
        <end position="603"/>
    </location>
</feature>
<comment type="caution">
    <text evidence="5">The sequence shown here is derived from an EMBL/GenBank/DDBJ whole genome shotgun (WGS) entry which is preliminary data.</text>
</comment>
<proteinExistence type="predicted"/>
<dbReference type="PRINTS" id="PR01415">
    <property type="entry name" value="ANKYRIN"/>
</dbReference>
<evidence type="ECO:0000256" key="3">
    <source>
        <dbReference type="PROSITE-ProRule" id="PRU00023"/>
    </source>
</evidence>
<dbReference type="PANTHER" id="PTHR24171:SF8">
    <property type="entry name" value="BRCA1-ASSOCIATED RING DOMAIN PROTEIN 1"/>
    <property type="match status" value="1"/>
</dbReference>
<name>A0ABQ6MQ39_9STRA</name>
<dbReference type="InterPro" id="IPR036770">
    <property type="entry name" value="Ankyrin_rpt-contain_sf"/>
</dbReference>
<dbReference type="PROSITE" id="PS50088">
    <property type="entry name" value="ANK_REPEAT"/>
    <property type="match status" value="2"/>
</dbReference>
<keyword evidence="1" id="KW-0677">Repeat</keyword>